<evidence type="ECO:0000256" key="7">
    <source>
        <dbReference type="ARBA" id="ARBA00022827"/>
    </source>
</evidence>
<evidence type="ECO:0000313" key="17">
    <source>
        <dbReference type="Proteomes" id="UP001589709"/>
    </source>
</evidence>
<name>A0ABV5MXI5_9ACTN</name>
<evidence type="ECO:0000256" key="12">
    <source>
        <dbReference type="ARBA" id="ARBA00031158"/>
    </source>
</evidence>
<keyword evidence="17" id="KW-1185">Reference proteome</keyword>
<evidence type="ECO:0000256" key="13">
    <source>
        <dbReference type="ARBA" id="ARBA00032493"/>
    </source>
</evidence>
<comment type="caution">
    <text evidence="16">The sequence shown here is derived from an EMBL/GenBank/DDBJ whole genome shotgun (WGS) entry which is preliminary data.</text>
</comment>
<protein>
    <recommendedName>
        <fullName evidence="5">L-lysine N6-monooxygenase MbtG</fullName>
        <ecNumber evidence="4">1.14.13.59</ecNumber>
    </recommendedName>
    <alternativeName>
        <fullName evidence="14">Lysine 6-N-hydroxylase</fullName>
    </alternativeName>
    <alternativeName>
        <fullName evidence="13">Lysine N6-hydroxylase</fullName>
    </alternativeName>
    <alternativeName>
        <fullName evidence="11">Lysine-N-oxygenase</fullName>
    </alternativeName>
    <alternativeName>
        <fullName evidence="12">Mycobactin synthase protein G</fullName>
    </alternativeName>
</protein>
<comment type="pathway">
    <text evidence="2">Siderophore biosynthesis.</text>
</comment>
<comment type="similarity">
    <text evidence="3">Belongs to the lysine N(6)-hydroxylase/L-ornithine N(5)-oxygenase family.</text>
</comment>
<keyword evidence="9" id="KW-0560">Oxidoreductase</keyword>
<evidence type="ECO:0000256" key="11">
    <source>
        <dbReference type="ARBA" id="ARBA00029939"/>
    </source>
</evidence>
<dbReference type="InterPro" id="IPR025700">
    <property type="entry name" value="Lys/Orn_oxygenase"/>
</dbReference>
<dbReference type="Gene3D" id="3.50.50.60">
    <property type="entry name" value="FAD/NAD(P)-binding domain"/>
    <property type="match status" value="1"/>
</dbReference>
<proteinExistence type="inferred from homology"/>
<keyword evidence="7" id="KW-0274">FAD</keyword>
<dbReference type="Pfam" id="PF13434">
    <property type="entry name" value="Lys_Orn_oxgnase"/>
    <property type="match status" value="1"/>
</dbReference>
<evidence type="ECO:0000256" key="3">
    <source>
        <dbReference type="ARBA" id="ARBA00007588"/>
    </source>
</evidence>
<evidence type="ECO:0000256" key="1">
    <source>
        <dbReference type="ARBA" id="ARBA00001974"/>
    </source>
</evidence>
<evidence type="ECO:0000313" key="16">
    <source>
        <dbReference type="EMBL" id="MFB9462725.1"/>
    </source>
</evidence>
<dbReference type="EC" id="1.14.13.59" evidence="4"/>
<reference evidence="16 17" key="1">
    <citation type="submission" date="2024-09" db="EMBL/GenBank/DDBJ databases">
        <authorList>
            <person name="Sun Q."/>
            <person name="Mori K."/>
        </authorList>
    </citation>
    <scope>NUCLEOTIDE SEQUENCE [LARGE SCALE GENOMIC DNA]</scope>
    <source>
        <strain evidence="16 17">JCM 6917</strain>
    </source>
</reference>
<evidence type="ECO:0000256" key="4">
    <source>
        <dbReference type="ARBA" id="ARBA00013076"/>
    </source>
</evidence>
<evidence type="ECO:0000256" key="5">
    <source>
        <dbReference type="ARBA" id="ARBA00016406"/>
    </source>
</evidence>
<keyword evidence="10" id="KW-0503">Monooxygenase</keyword>
<gene>
    <name evidence="16" type="ORF">ACFF45_08360</name>
</gene>
<evidence type="ECO:0000256" key="2">
    <source>
        <dbReference type="ARBA" id="ARBA00004924"/>
    </source>
</evidence>
<evidence type="ECO:0000256" key="14">
    <source>
        <dbReference type="ARBA" id="ARBA00032738"/>
    </source>
</evidence>
<dbReference type="RefSeq" id="WP_381344018.1">
    <property type="nucleotide sequence ID" value="NZ_JBHMCY010000011.1"/>
</dbReference>
<keyword evidence="8" id="KW-0521">NADP</keyword>
<dbReference type="InterPro" id="IPR036188">
    <property type="entry name" value="FAD/NAD-bd_sf"/>
</dbReference>
<dbReference type="PANTHER" id="PTHR42802">
    <property type="entry name" value="MONOOXYGENASE"/>
    <property type="match status" value="1"/>
</dbReference>
<organism evidence="16 17">
    <name type="scientific">Streptomyces cinereospinus</name>
    <dbReference type="NCBI Taxonomy" id="285561"/>
    <lineage>
        <taxon>Bacteria</taxon>
        <taxon>Bacillati</taxon>
        <taxon>Actinomycetota</taxon>
        <taxon>Actinomycetes</taxon>
        <taxon>Kitasatosporales</taxon>
        <taxon>Streptomycetaceae</taxon>
        <taxon>Streptomyces</taxon>
    </lineage>
</organism>
<evidence type="ECO:0000256" key="6">
    <source>
        <dbReference type="ARBA" id="ARBA00022630"/>
    </source>
</evidence>
<dbReference type="SUPFAM" id="SSF51905">
    <property type="entry name" value="FAD/NAD(P)-binding domain"/>
    <property type="match status" value="2"/>
</dbReference>
<keyword evidence="6" id="KW-0285">Flavoprotein</keyword>
<dbReference type="Proteomes" id="UP001589709">
    <property type="component" value="Unassembled WGS sequence"/>
</dbReference>
<sequence>MKQQHVELLAIGAGPANLALAVALEEMAPDDLVENTLVVEKNYDIAWQRGLLLPWTQSQVSFLKDLVTLRNPRSAYSFVNYLHATGRLDEFVNLGTFTPYRLEISRYLEWVASSLPRVRLDYGRQVVAVEPFREGDRITGWLVRFADESTVHCRDISFGIGRDRHVPEQFAQLPDERVVHSTEFTAKVSRLDPAAVRRIVVVGGAQSAAEMLWASYQQFPQADCTMVMRSIGLDNYDSSKFTNELFYPSSVDTFFAASPEARAQQLQEIHRSNYGGLAPGLLDSIYREMYLERLQGGRRLSMVTMTDVADAQKDGDEVVLTLVDRRTGRTEELRCDVVLLGTGFSKRMPAVVRDLAAAIGLDEIAVDRSYRMVLPETATARCYLQGVNEATHGIADSLISVLAVRSGEIVTDLLAGRHPGPPPAGPDPGAAGLLLETLPQN</sequence>
<dbReference type="PANTHER" id="PTHR42802:SF1">
    <property type="entry name" value="L-ORNITHINE N(5)-MONOOXYGENASE"/>
    <property type="match status" value="1"/>
</dbReference>
<evidence type="ECO:0000256" key="9">
    <source>
        <dbReference type="ARBA" id="ARBA00023002"/>
    </source>
</evidence>
<comment type="catalytic activity">
    <reaction evidence="15">
        <text>L-lysine + NADPH + O2 = N(6)-hydroxy-L-lysine + NADP(+) + H2O</text>
        <dbReference type="Rhea" id="RHEA:23228"/>
        <dbReference type="ChEBI" id="CHEBI:15377"/>
        <dbReference type="ChEBI" id="CHEBI:15379"/>
        <dbReference type="ChEBI" id="CHEBI:32551"/>
        <dbReference type="ChEBI" id="CHEBI:57783"/>
        <dbReference type="ChEBI" id="CHEBI:57820"/>
        <dbReference type="ChEBI" id="CHEBI:58349"/>
        <dbReference type="EC" id="1.14.13.59"/>
    </reaction>
</comment>
<accession>A0ABV5MXI5</accession>
<evidence type="ECO:0000256" key="10">
    <source>
        <dbReference type="ARBA" id="ARBA00023033"/>
    </source>
</evidence>
<dbReference type="EMBL" id="JBHMCY010000011">
    <property type="protein sequence ID" value="MFB9462725.1"/>
    <property type="molecule type" value="Genomic_DNA"/>
</dbReference>
<evidence type="ECO:0000256" key="8">
    <source>
        <dbReference type="ARBA" id="ARBA00022857"/>
    </source>
</evidence>
<evidence type="ECO:0000256" key="15">
    <source>
        <dbReference type="ARBA" id="ARBA00048407"/>
    </source>
</evidence>
<comment type="cofactor">
    <cofactor evidence="1">
        <name>FAD</name>
        <dbReference type="ChEBI" id="CHEBI:57692"/>
    </cofactor>
</comment>